<feature type="transmembrane region" description="Helical" evidence="1">
    <location>
        <begin position="38"/>
        <end position="59"/>
    </location>
</feature>
<reference evidence="2 3" key="1">
    <citation type="submission" date="2018-06" db="EMBL/GenBank/DDBJ databases">
        <title>Comparative genomics reveals the genomic features of Rhizophagus irregularis, R. cerebriforme, R. diaphanum and Gigaspora rosea, and their symbiotic lifestyle signature.</title>
        <authorList>
            <person name="Morin E."/>
            <person name="San Clemente H."/>
            <person name="Chen E.C.H."/>
            <person name="De La Providencia I."/>
            <person name="Hainaut M."/>
            <person name="Kuo A."/>
            <person name="Kohler A."/>
            <person name="Murat C."/>
            <person name="Tang N."/>
            <person name="Roy S."/>
            <person name="Loubradou J."/>
            <person name="Henrissat B."/>
            <person name="Grigoriev I.V."/>
            <person name="Corradi N."/>
            <person name="Roux C."/>
            <person name="Martin F.M."/>
        </authorList>
    </citation>
    <scope>NUCLEOTIDE SEQUENCE [LARGE SCALE GENOMIC DNA]</scope>
    <source>
        <strain evidence="2 3">DAOM 194757</strain>
    </source>
</reference>
<accession>A0A397UAW1</accession>
<evidence type="ECO:0000313" key="2">
    <source>
        <dbReference type="EMBL" id="RIB07430.1"/>
    </source>
</evidence>
<sequence>MHIVDYRYFLIFSCTRLFLSLTESLYFNNPITINFVKLSLSLIQIYFYLTLMLGLLMVYSRH</sequence>
<keyword evidence="1" id="KW-0812">Transmembrane</keyword>
<protein>
    <submittedName>
        <fullName evidence="2">Uncharacterized protein</fullName>
    </submittedName>
</protein>
<keyword evidence="1" id="KW-0472">Membrane</keyword>
<gene>
    <name evidence="2" type="ORF">C2G38_2113768</name>
</gene>
<organism evidence="2 3">
    <name type="scientific">Gigaspora rosea</name>
    <dbReference type="NCBI Taxonomy" id="44941"/>
    <lineage>
        <taxon>Eukaryota</taxon>
        <taxon>Fungi</taxon>
        <taxon>Fungi incertae sedis</taxon>
        <taxon>Mucoromycota</taxon>
        <taxon>Glomeromycotina</taxon>
        <taxon>Glomeromycetes</taxon>
        <taxon>Diversisporales</taxon>
        <taxon>Gigasporaceae</taxon>
        <taxon>Gigaspora</taxon>
    </lineage>
</organism>
<keyword evidence="3" id="KW-1185">Reference proteome</keyword>
<proteinExistence type="predicted"/>
<evidence type="ECO:0000256" key="1">
    <source>
        <dbReference type="SAM" id="Phobius"/>
    </source>
</evidence>
<comment type="caution">
    <text evidence="2">The sequence shown here is derived from an EMBL/GenBank/DDBJ whole genome shotgun (WGS) entry which is preliminary data.</text>
</comment>
<name>A0A397UAW1_9GLOM</name>
<keyword evidence="1" id="KW-1133">Transmembrane helix</keyword>
<evidence type="ECO:0000313" key="3">
    <source>
        <dbReference type="Proteomes" id="UP000266673"/>
    </source>
</evidence>
<dbReference type="EMBL" id="QKWP01001657">
    <property type="protein sequence ID" value="RIB07430.1"/>
    <property type="molecule type" value="Genomic_DNA"/>
</dbReference>
<dbReference type="Proteomes" id="UP000266673">
    <property type="component" value="Unassembled WGS sequence"/>
</dbReference>
<dbReference type="AlphaFoldDB" id="A0A397UAW1"/>